<evidence type="ECO:0000313" key="4">
    <source>
        <dbReference type="Proteomes" id="UP000198824"/>
    </source>
</evidence>
<dbReference type="Gene3D" id="3.10.50.30">
    <property type="entry name" value="Transcription elongation factor, GreA/GreB, C-terminal domain"/>
    <property type="match status" value="1"/>
</dbReference>
<dbReference type="GO" id="GO:0003677">
    <property type="term" value="F:DNA binding"/>
    <property type="evidence" value="ECO:0007669"/>
    <property type="project" value="InterPro"/>
</dbReference>
<proteinExistence type="predicted"/>
<protein>
    <submittedName>
        <fullName evidence="3">Transcription elongation factor, GreA/GreB family</fullName>
    </submittedName>
</protein>
<dbReference type="InterPro" id="IPR036953">
    <property type="entry name" value="GreA/GreB_C_sf"/>
</dbReference>
<evidence type="ECO:0000313" key="3">
    <source>
        <dbReference type="EMBL" id="SFR76668.1"/>
    </source>
</evidence>
<dbReference type="Proteomes" id="UP000198824">
    <property type="component" value="Unassembled WGS sequence"/>
</dbReference>
<dbReference type="OrthoDB" id="8537952at2"/>
<dbReference type="AlphaFoldDB" id="A0A1I6JCJ1"/>
<accession>A0A1I6JCJ1</accession>
<dbReference type="SUPFAM" id="SSF54534">
    <property type="entry name" value="FKBP-like"/>
    <property type="match status" value="1"/>
</dbReference>
<feature type="domain" description="Transcription elongation factor GreA/GreB C-terminal" evidence="2">
    <location>
        <begin position="82"/>
        <end position="149"/>
    </location>
</feature>
<dbReference type="InterPro" id="IPR001437">
    <property type="entry name" value="Tscrpt_elong_fac_GreA/B_C"/>
</dbReference>
<sequence>MSVAFRRESDEEHKEPRFELPIPPGPNLVTRRGLALTEAKVAELEAALAAAPEAEREDVARTLRYWRTRKATAQLAPDPAGDEAAFGTRVFFRHDAKVRTVEIVGDDEAEPAEGRIAFSAPLARALIGVAPGERARFGGRDDAIEVLSVDPLEPLI</sequence>
<gene>
    <name evidence="3" type="ORF">SAMN05192580_0105</name>
</gene>
<dbReference type="GO" id="GO:0003746">
    <property type="term" value="F:translation elongation factor activity"/>
    <property type="evidence" value="ECO:0007669"/>
    <property type="project" value="UniProtKB-KW"/>
</dbReference>
<evidence type="ECO:0000259" key="2">
    <source>
        <dbReference type="Pfam" id="PF01272"/>
    </source>
</evidence>
<name>A0A1I6JCJ1_9SPHN</name>
<evidence type="ECO:0000256" key="1">
    <source>
        <dbReference type="SAM" id="MobiDB-lite"/>
    </source>
</evidence>
<organism evidence="3 4">
    <name type="scientific">Sphingomonas jatrophae</name>
    <dbReference type="NCBI Taxonomy" id="1166337"/>
    <lineage>
        <taxon>Bacteria</taxon>
        <taxon>Pseudomonadati</taxon>
        <taxon>Pseudomonadota</taxon>
        <taxon>Alphaproteobacteria</taxon>
        <taxon>Sphingomonadales</taxon>
        <taxon>Sphingomonadaceae</taxon>
        <taxon>Sphingomonas</taxon>
    </lineage>
</organism>
<feature type="compositionally biased region" description="Basic and acidic residues" evidence="1">
    <location>
        <begin position="1"/>
        <end position="18"/>
    </location>
</feature>
<dbReference type="RefSeq" id="WP_093309311.1">
    <property type="nucleotide sequence ID" value="NZ_FOZG01000001.1"/>
</dbReference>
<dbReference type="EMBL" id="FOZG01000001">
    <property type="protein sequence ID" value="SFR76668.1"/>
    <property type="molecule type" value="Genomic_DNA"/>
</dbReference>
<keyword evidence="3" id="KW-0648">Protein biosynthesis</keyword>
<keyword evidence="4" id="KW-1185">Reference proteome</keyword>
<dbReference type="Pfam" id="PF01272">
    <property type="entry name" value="GreA_GreB"/>
    <property type="match status" value="1"/>
</dbReference>
<reference evidence="3 4" key="1">
    <citation type="submission" date="2016-10" db="EMBL/GenBank/DDBJ databases">
        <authorList>
            <person name="de Groot N.N."/>
        </authorList>
    </citation>
    <scope>NUCLEOTIDE SEQUENCE [LARGE SCALE GENOMIC DNA]</scope>
    <source>
        <strain evidence="3 4">S5-249</strain>
    </source>
</reference>
<feature type="region of interest" description="Disordered" evidence="1">
    <location>
        <begin position="1"/>
        <end position="24"/>
    </location>
</feature>
<keyword evidence="3" id="KW-0251">Elongation factor</keyword>
<dbReference type="STRING" id="1166337.SAMN05192580_0105"/>
<dbReference type="GO" id="GO:0032784">
    <property type="term" value="P:regulation of DNA-templated transcription elongation"/>
    <property type="evidence" value="ECO:0007669"/>
    <property type="project" value="InterPro"/>
</dbReference>